<sequence>MAASKIAVHALSISVALIGAGGIASLSLFDATILQAQPADRSLPAIRWLFSRGSHIFPQAAFLSAAGFAYSAYDALPQNTKTLSQLLKTTNGLKVNGFLAAAVLAMSIGPFTSYMIPNNFALIEKNEELGGARSQRSAEQQRQLGSEPGQGSAEDSVSNKRGVDEYSDLSKPQSKTARSSTDAEDKEVRDMLAKFARQNWVRAFLLGGGGIAGLVTALL</sequence>
<gene>
    <name evidence="8" type="ORF">Slin15195_G027140</name>
</gene>
<evidence type="ECO:0000256" key="7">
    <source>
        <dbReference type="SAM" id="Phobius"/>
    </source>
</evidence>
<keyword evidence="3 7" id="KW-1133">Transmembrane helix</keyword>
<evidence type="ECO:0008006" key="10">
    <source>
        <dbReference type="Google" id="ProtNLM"/>
    </source>
</evidence>
<accession>A0A9Q9EFX1</accession>
<organism evidence="8 9">
    <name type="scientific">Septoria linicola</name>
    <dbReference type="NCBI Taxonomy" id="215465"/>
    <lineage>
        <taxon>Eukaryota</taxon>
        <taxon>Fungi</taxon>
        <taxon>Dikarya</taxon>
        <taxon>Ascomycota</taxon>
        <taxon>Pezizomycotina</taxon>
        <taxon>Dothideomycetes</taxon>
        <taxon>Dothideomycetidae</taxon>
        <taxon>Mycosphaerellales</taxon>
        <taxon>Mycosphaerellaceae</taxon>
        <taxon>Septoria</taxon>
    </lineage>
</organism>
<feature type="transmembrane region" description="Helical" evidence="7">
    <location>
        <begin position="200"/>
        <end position="218"/>
    </location>
</feature>
<dbReference type="PANTHER" id="PTHR35042:SF1">
    <property type="entry name" value="DUF1772-DOMAIN-CONTAINING PROTEIN"/>
    <property type="match status" value="1"/>
</dbReference>
<dbReference type="Proteomes" id="UP001056384">
    <property type="component" value="Chromosome 2"/>
</dbReference>
<dbReference type="PANTHER" id="PTHR35042">
    <property type="entry name" value="ANTHRONE OXYGENASE ENCC"/>
    <property type="match status" value="1"/>
</dbReference>
<evidence type="ECO:0000256" key="1">
    <source>
        <dbReference type="ARBA" id="ARBA00004141"/>
    </source>
</evidence>
<name>A0A9Q9EFX1_9PEZI</name>
<protein>
    <recommendedName>
        <fullName evidence="10">DUF1772-domain-containing protein</fullName>
    </recommendedName>
</protein>
<evidence type="ECO:0000256" key="6">
    <source>
        <dbReference type="SAM" id="MobiDB-lite"/>
    </source>
</evidence>
<evidence type="ECO:0000256" key="5">
    <source>
        <dbReference type="ARBA" id="ARBA00034313"/>
    </source>
</evidence>
<feature type="transmembrane region" description="Helical" evidence="7">
    <location>
        <begin position="97"/>
        <end position="116"/>
    </location>
</feature>
<comment type="similarity">
    <text evidence="5">Belongs to the anthrone oxygenase family.</text>
</comment>
<dbReference type="GO" id="GO:0016020">
    <property type="term" value="C:membrane"/>
    <property type="evidence" value="ECO:0007669"/>
    <property type="project" value="UniProtKB-SubCell"/>
</dbReference>
<keyword evidence="9" id="KW-1185">Reference proteome</keyword>
<evidence type="ECO:0000313" key="9">
    <source>
        <dbReference type="Proteomes" id="UP001056384"/>
    </source>
</evidence>
<dbReference type="EMBL" id="CP099419">
    <property type="protein sequence ID" value="USW49395.1"/>
    <property type="molecule type" value="Genomic_DNA"/>
</dbReference>
<evidence type="ECO:0000256" key="4">
    <source>
        <dbReference type="ARBA" id="ARBA00023136"/>
    </source>
</evidence>
<evidence type="ECO:0000313" key="8">
    <source>
        <dbReference type="EMBL" id="USW49395.1"/>
    </source>
</evidence>
<keyword evidence="4 7" id="KW-0472">Membrane</keyword>
<comment type="subcellular location">
    <subcellularLocation>
        <location evidence="1">Membrane</location>
        <topology evidence="1">Multi-pass membrane protein</topology>
    </subcellularLocation>
</comment>
<keyword evidence="2 7" id="KW-0812">Transmembrane</keyword>
<feature type="region of interest" description="Disordered" evidence="6">
    <location>
        <begin position="131"/>
        <end position="187"/>
    </location>
</feature>
<feature type="compositionally biased region" description="Polar residues" evidence="6">
    <location>
        <begin position="170"/>
        <end position="180"/>
    </location>
</feature>
<dbReference type="AlphaFoldDB" id="A0A9Q9EFX1"/>
<feature type="compositionally biased region" description="Low complexity" evidence="6">
    <location>
        <begin position="132"/>
        <end position="143"/>
    </location>
</feature>
<evidence type="ECO:0000256" key="3">
    <source>
        <dbReference type="ARBA" id="ARBA00022989"/>
    </source>
</evidence>
<evidence type="ECO:0000256" key="2">
    <source>
        <dbReference type="ARBA" id="ARBA00022692"/>
    </source>
</evidence>
<proteinExistence type="inferred from homology"/>
<reference evidence="8" key="1">
    <citation type="submission" date="2022-06" db="EMBL/GenBank/DDBJ databases">
        <title>Complete genome sequences of two strains of the flax pathogen Septoria linicola.</title>
        <authorList>
            <person name="Lapalu N."/>
            <person name="Simon A."/>
            <person name="Demenou B."/>
            <person name="Paumier D."/>
            <person name="Guillot M.-P."/>
            <person name="Gout L."/>
            <person name="Valade R."/>
        </authorList>
    </citation>
    <scope>NUCLEOTIDE SEQUENCE</scope>
    <source>
        <strain evidence="8">SE15195</strain>
    </source>
</reference>